<dbReference type="Gene3D" id="1.20.1270.60">
    <property type="entry name" value="Arfaptin homology (AH) domain/BAR domain"/>
    <property type="match status" value="1"/>
</dbReference>
<dbReference type="Gene3D" id="1.25.40.20">
    <property type="entry name" value="Ankyrin repeat-containing domain"/>
    <property type="match status" value="1"/>
</dbReference>
<dbReference type="GO" id="GO:0005737">
    <property type="term" value="C:cytoplasm"/>
    <property type="evidence" value="ECO:0007669"/>
    <property type="project" value="InterPro"/>
</dbReference>
<dbReference type="CTD" id="42735"/>
<evidence type="ECO:0000256" key="8">
    <source>
        <dbReference type="SAM" id="Coils"/>
    </source>
</evidence>
<dbReference type="SUPFAM" id="SSF48403">
    <property type="entry name" value="Ankyrin repeat"/>
    <property type="match status" value="1"/>
</dbReference>
<keyword evidence="8" id="KW-0175">Coiled coil</keyword>
<evidence type="ECO:0000256" key="7">
    <source>
        <dbReference type="PROSITE-ProRule" id="PRU00288"/>
    </source>
</evidence>
<dbReference type="InterPro" id="IPR011993">
    <property type="entry name" value="PH-like_dom_sf"/>
</dbReference>
<dbReference type="Gene3D" id="2.30.29.30">
    <property type="entry name" value="Pleckstrin-homology domain (PH domain)/Phosphotyrosine-binding domain (PTB)"/>
    <property type="match status" value="1"/>
</dbReference>
<dbReference type="PANTHER" id="PTHR23180">
    <property type="entry name" value="CENTAURIN/ARF"/>
    <property type="match status" value="1"/>
</dbReference>
<feature type="region of interest" description="Disordered" evidence="9">
    <location>
        <begin position="557"/>
        <end position="595"/>
    </location>
</feature>
<dbReference type="InterPro" id="IPR027267">
    <property type="entry name" value="AH/BAR_dom_sf"/>
</dbReference>
<dbReference type="Pfam" id="PF16746">
    <property type="entry name" value="BAR_3"/>
    <property type="match status" value="1"/>
</dbReference>
<evidence type="ECO:0000259" key="10">
    <source>
        <dbReference type="PROSITE" id="PS50003"/>
    </source>
</evidence>
<dbReference type="GeneID" id="109542793"/>
<dbReference type="SMART" id="SM00248">
    <property type="entry name" value="ANK"/>
    <property type="match status" value="3"/>
</dbReference>
<evidence type="ECO:0000256" key="6">
    <source>
        <dbReference type="PROSITE-ProRule" id="PRU00023"/>
    </source>
</evidence>
<name>A0AAR5Q3C7_DENPD</name>
<dbReference type="CDD" id="cd08835">
    <property type="entry name" value="ArfGap_ACAP"/>
    <property type="match status" value="1"/>
</dbReference>
<dbReference type="FunFam" id="1.10.220.150:FF:000007">
    <property type="entry name" value="Arf-GAP with coiled-coil, ANK repeat and PH domain-containing protein 2"/>
    <property type="match status" value="1"/>
</dbReference>
<dbReference type="InterPro" id="IPR045258">
    <property type="entry name" value="ACAP1/2/3-like"/>
</dbReference>
<dbReference type="PRINTS" id="PR00405">
    <property type="entry name" value="REVINTRACTNG"/>
</dbReference>
<keyword evidence="3 7" id="KW-0863">Zinc-finger</keyword>
<dbReference type="PROSITE" id="PS50003">
    <property type="entry name" value="PH_DOMAIN"/>
    <property type="match status" value="1"/>
</dbReference>
<dbReference type="SUPFAM" id="SSF103657">
    <property type="entry name" value="BAR/IMD domain-like"/>
    <property type="match status" value="1"/>
</dbReference>
<feature type="coiled-coil region" evidence="8">
    <location>
        <begin position="14"/>
        <end position="48"/>
    </location>
</feature>
<keyword evidence="1" id="KW-0479">Metal-binding</keyword>
<keyword evidence="2" id="KW-0677">Repeat</keyword>
<evidence type="ECO:0000259" key="11">
    <source>
        <dbReference type="PROSITE" id="PS50115"/>
    </source>
</evidence>
<evidence type="ECO:0000313" key="13">
    <source>
        <dbReference type="Proteomes" id="UP000019118"/>
    </source>
</evidence>
<dbReference type="Pfam" id="PF01412">
    <property type="entry name" value="ArfGap"/>
    <property type="match status" value="1"/>
</dbReference>
<dbReference type="InterPro" id="IPR001849">
    <property type="entry name" value="PH_domain"/>
</dbReference>
<keyword evidence="5 6" id="KW-0040">ANK repeat</keyword>
<evidence type="ECO:0000256" key="5">
    <source>
        <dbReference type="ARBA" id="ARBA00023043"/>
    </source>
</evidence>
<keyword evidence="13" id="KW-1185">Reference proteome</keyword>
<dbReference type="Proteomes" id="UP000019118">
    <property type="component" value="Unassembled WGS sequence"/>
</dbReference>
<feature type="domain" description="Arf-GAP" evidence="11">
    <location>
        <begin position="401"/>
        <end position="524"/>
    </location>
</feature>
<feature type="domain" description="PH" evidence="10">
    <location>
        <begin position="261"/>
        <end position="357"/>
    </location>
</feature>
<evidence type="ECO:0008006" key="14">
    <source>
        <dbReference type="Google" id="ProtNLM"/>
    </source>
</evidence>
<dbReference type="EnsemblMetazoa" id="XM_019912166.1">
    <property type="protein sequence ID" value="XP_019767725.1"/>
    <property type="gene ID" value="LOC109542793"/>
</dbReference>
<dbReference type="InterPro" id="IPR037278">
    <property type="entry name" value="ARFGAP/RecO"/>
</dbReference>
<sequence>MRVKMELQECLRDSPKFRALLDQEEQNIDQLEQRLEKALKICSSMVEAGKTYVGQQSLFANSLWDLSVQFKEDPDVLSALNKLIHSLQEMNKFHTTLLDQVSRIFLKNISGFIKKDIKAVRDYKHHFDKISGEYDNILLRNSHVPRSKTQEVEEVQNILIAIKSCFGHLALNYVNGIYVLQSKKRHEILSTLLSYMHACTVYYHEGGDLCHDLQPFFKSLANEIANMRDETHDIEKDVENSHALVSIPEITSAIGNGDSKSPKLEGYLFKRTSNAFKTWNRRWFYLFDNKLVYRRRSGEERDTVMEDDLRICTVKPFNEGERRFCFEVVSPSKSHILQADSEEMYHLWIEALQKGIGAAIQRVQSMESPGDKRAELTGHMNSAAGVSGLNNNNNTSKAQKLRMMEHILKIPGNNSCADCKCPNPKWASINLGILLCIECSGVHRSLGVHYSKVRSLTLDDWEPEVIKVMAELGNNVVNRIYEAKVPDGVKRASEHCTGTIREEWIRTKYVEKKFVKNISDFKDELSNQTTAEIDKASTLEVRKWGVKKFRRMSTTANAKDISKKKKSCGEPLPDVVENDDGNNADTSEQSNPAPSEVWLFGNDLDVTPSNDIIDTNSDEESTEGDEAAYVGEEDILNLHSNLLLYKASAAHNLPVMCQALALGAEKNWANPNDKNRHPLHAAVLSGSVMACAYLLLNGAKINIQDQNGRTPLHLATREGHTAQVCLFLKYRADQHLEDEEGKVPLSMAEQKEHADIVTLLRLGRLNEEMKDTESGVSGDDTFNDVVRDFSRLAYSNPEKLQRNND</sequence>
<dbReference type="FunFam" id="1.20.1270.60:FF:000025">
    <property type="entry name" value="arf-GAP with coiled-coil, ANK repeat and PH domain-containing protein 2"/>
    <property type="match status" value="1"/>
</dbReference>
<dbReference type="PANTHER" id="PTHR23180:SF399">
    <property type="entry name" value="BLOWN FUSE, ISOFORM A-RELATED"/>
    <property type="match status" value="1"/>
</dbReference>
<dbReference type="Pfam" id="PF12796">
    <property type="entry name" value="Ank_2"/>
    <property type="match status" value="1"/>
</dbReference>
<feature type="repeat" description="ANK" evidence="6">
    <location>
        <begin position="707"/>
        <end position="739"/>
    </location>
</feature>
<dbReference type="FunFam" id="2.30.29.30:FF:000384">
    <property type="entry name" value="Uncharacterized protein, isoform A"/>
    <property type="match status" value="1"/>
</dbReference>
<evidence type="ECO:0000256" key="3">
    <source>
        <dbReference type="ARBA" id="ARBA00022771"/>
    </source>
</evidence>
<dbReference type="InterPro" id="IPR002110">
    <property type="entry name" value="Ankyrin_rpt"/>
</dbReference>
<evidence type="ECO:0000256" key="9">
    <source>
        <dbReference type="SAM" id="MobiDB-lite"/>
    </source>
</evidence>
<evidence type="ECO:0000313" key="12">
    <source>
        <dbReference type="EnsemblMetazoa" id="XP_019767725.1"/>
    </source>
</evidence>
<proteinExistence type="predicted"/>
<dbReference type="RefSeq" id="XP_019767725.1">
    <property type="nucleotide sequence ID" value="XM_019912166.2"/>
</dbReference>
<evidence type="ECO:0000256" key="1">
    <source>
        <dbReference type="ARBA" id="ARBA00022723"/>
    </source>
</evidence>
<feature type="repeat" description="ANK" evidence="6">
    <location>
        <begin position="674"/>
        <end position="706"/>
    </location>
</feature>
<keyword evidence="4" id="KW-0862">Zinc</keyword>
<dbReference type="GO" id="GO:0008270">
    <property type="term" value="F:zinc ion binding"/>
    <property type="evidence" value="ECO:0007669"/>
    <property type="project" value="UniProtKB-KW"/>
</dbReference>
<dbReference type="PROSITE" id="PS50297">
    <property type="entry name" value="ANK_REP_REGION"/>
    <property type="match status" value="2"/>
</dbReference>
<dbReference type="SMART" id="SM00233">
    <property type="entry name" value="PH"/>
    <property type="match status" value="1"/>
</dbReference>
<feature type="compositionally biased region" description="Polar residues" evidence="9">
    <location>
        <begin position="583"/>
        <end position="593"/>
    </location>
</feature>
<dbReference type="CDD" id="cd07603">
    <property type="entry name" value="BAR_ACAPs"/>
    <property type="match status" value="1"/>
</dbReference>
<dbReference type="SUPFAM" id="SSF50729">
    <property type="entry name" value="PH domain-like"/>
    <property type="match status" value="1"/>
</dbReference>
<dbReference type="InterPro" id="IPR036770">
    <property type="entry name" value="Ankyrin_rpt-contain_sf"/>
</dbReference>
<dbReference type="GO" id="GO:0005096">
    <property type="term" value="F:GTPase activator activity"/>
    <property type="evidence" value="ECO:0007669"/>
    <property type="project" value="InterPro"/>
</dbReference>
<dbReference type="SMART" id="SM00105">
    <property type="entry name" value="ArfGap"/>
    <property type="match status" value="1"/>
</dbReference>
<dbReference type="Gene3D" id="1.10.220.150">
    <property type="entry name" value="Arf GTPase activating protein"/>
    <property type="match status" value="1"/>
</dbReference>
<dbReference type="Pfam" id="PF00169">
    <property type="entry name" value="PH"/>
    <property type="match status" value="1"/>
</dbReference>
<evidence type="ECO:0000256" key="2">
    <source>
        <dbReference type="ARBA" id="ARBA00022737"/>
    </source>
</evidence>
<dbReference type="KEGG" id="dpa:109542793"/>
<dbReference type="InterPro" id="IPR038508">
    <property type="entry name" value="ArfGAP_dom_sf"/>
</dbReference>
<evidence type="ECO:0000256" key="4">
    <source>
        <dbReference type="ARBA" id="ARBA00022833"/>
    </source>
</evidence>
<dbReference type="InterPro" id="IPR001164">
    <property type="entry name" value="ArfGAP_dom"/>
</dbReference>
<protein>
    <recommendedName>
        <fullName evidence="14">Arf-GAP with coiled-coil, ANK repeat and PH domain-containing protein 2</fullName>
    </recommendedName>
</protein>
<dbReference type="CDD" id="cd13250">
    <property type="entry name" value="PH_ACAP"/>
    <property type="match status" value="1"/>
</dbReference>
<dbReference type="SUPFAM" id="SSF57863">
    <property type="entry name" value="ArfGap/RecO-like zinc finger"/>
    <property type="match status" value="1"/>
</dbReference>
<organism evidence="12 13">
    <name type="scientific">Dendroctonus ponderosae</name>
    <name type="common">Mountain pine beetle</name>
    <dbReference type="NCBI Taxonomy" id="77166"/>
    <lineage>
        <taxon>Eukaryota</taxon>
        <taxon>Metazoa</taxon>
        <taxon>Ecdysozoa</taxon>
        <taxon>Arthropoda</taxon>
        <taxon>Hexapoda</taxon>
        <taxon>Insecta</taxon>
        <taxon>Pterygota</taxon>
        <taxon>Neoptera</taxon>
        <taxon>Endopterygota</taxon>
        <taxon>Coleoptera</taxon>
        <taxon>Polyphaga</taxon>
        <taxon>Cucujiformia</taxon>
        <taxon>Curculionidae</taxon>
        <taxon>Scolytinae</taxon>
        <taxon>Dendroctonus</taxon>
    </lineage>
</organism>
<dbReference type="PROSITE" id="PS50115">
    <property type="entry name" value="ARFGAP"/>
    <property type="match status" value="1"/>
</dbReference>
<dbReference type="AlphaFoldDB" id="A0AAR5Q3C7"/>
<accession>A0AAR5Q3C7</accession>
<dbReference type="PROSITE" id="PS50088">
    <property type="entry name" value="ANK_REPEAT"/>
    <property type="match status" value="2"/>
</dbReference>
<reference evidence="13" key="1">
    <citation type="journal article" date="2013" name="Genome Biol.">
        <title>Draft genome of the mountain pine beetle, Dendroctonus ponderosae Hopkins, a major forest pest.</title>
        <authorList>
            <person name="Keeling C.I."/>
            <person name="Yuen M.M."/>
            <person name="Liao N.Y."/>
            <person name="Docking T.R."/>
            <person name="Chan S.K."/>
            <person name="Taylor G.A."/>
            <person name="Palmquist D.L."/>
            <person name="Jackman S.D."/>
            <person name="Nguyen A."/>
            <person name="Li M."/>
            <person name="Henderson H."/>
            <person name="Janes J.K."/>
            <person name="Zhao Y."/>
            <person name="Pandoh P."/>
            <person name="Moore R."/>
            <person name="Sperling F.A."/>
            <person name="Huber D.P."/>
            <person name="Birol I."/>
            <person name="Jones S.J."/>
            <person name="Bohlmann J."/>
        </authorList>
    </citation>
    <scope>NUCLEOTIDE SEQUENCE</scope>
</reference>
<dbReference type="InterPro" id="IPR004148">
    <property type="entry name" value="BAR_dom"/>
</dbReference>
<reference evidence="12" key="2">
    <citation type="submission" date="2024-08" db="UniProtKB">
        <authorList>
            <consortium name="EnsemblMetazoa"/>
        </authorList>
    </citation>
    <scope>IDENTIFICATION</scope>
</reference>